<keyword evidence="3" id="KW-1185">Reference proteome</keyword>
<feature type="non-terminal residue" evidence="2">
    <location>
        <position position="1"/>
    </location>
</feature>
<name>A0A5J9SEH7_9POAL</name>
<protein>
    <recommendedName>
        <fullName evidence="1">F-box/LRR-repeat protein 15/At3g58940/PEG3-like LRR domain-containing protein</fullName>
    </recommendedName>
</protein>
<dbReference type="InterPro" id="IPR036047">
    <property type="entry name" value="F-box-like_dom_sf"/>
</dbReference>
<dbReference type="AlphaFoldDB" id="A0A5J9SEH7"/>
<organism evidence="2 3">
    <name type="scientific">Eragrostis curvula</name>
    <name type="common">weeping love grass</name>
    <dbReference type="NCBI Taxonomy" id="38414"/>
    <lineage>
        <taxon>Eukaryota</taxon>
        <taxon>Viridiplantae</taxon>
        <taxon>Streptophyta</taxon>
        <taxon>Embryophyta</taxon>
        <taxon>Tracheophyta</taxon>
        <taxon>Spermatophyta</taxon>
        <taxon>Magnoliopsida</taxon>
        <taxon>Liliopsida</taxon>
        <taxon>Poales</taxon>
        <taxon>Poaceae</taxon>
        <taxon>PACMAD clade</taxon>
        <taxon>Chloridoideae</taxon>
        <taxon>Eragrostideae</taxon>
        <taxon>Eragrostidinae</taxon>
        <taxon>Eragrostis</taxon>
    </lineage>
</organism>
<sequence>MGEDHRRRPGEDRISGLPDEMLHKILVGLNSVRAAARTSVLSHRWRRVWTQIPKLPLFFRDEPPPGLFMDYVDAVLDASSAPAIEFLWITMPISCGSMRIPARRVARWLRFTSQRVVGKFWLDVPELDEEEDEEKEVEIPMCDRAVVIYLKLRTYWLLRLPKAGLFTALKELKIQSATVEGSEITALVSTQCPRLRILSLFVTLCSSSDVSIRSDSLEVLWFYVDNTSRLEIVGPKLERLTVHNVESHVISAPKLAKLDWDGHVYDSHHHQFVNVGRHLRLLKLGRICAVASRFDKVDELKLDISIPQDSLGYERFINETSKLPKCETLSVSLMRNGHGIVPIMIHLLRSCSTTKKFSIALSSGFYTWMYIYSCPLPCQCRMTQNHGIDNIAAGGIEAVEFAEQLSSCNTANLRKIVNLSKVVIYHFGHLTKETCEKDDTLVRALTEAFEPKLKASIHRPMHPEARIRLRLSQLKTIMPWF</sequence>
<dbReference type="Gramene" id="TVT97166">
    <property type="protein sequence ID" value="TVT97166"/>
    <property type="gene ID" value="EJB05_57602"/>
</dbReference>
<dbReference type="InterPro" id="IPR055411">
    <property type="entry name" value="LRR_FXL15/At3g58940/PEG3-like"/>
</dbReference>
<feature type="domain" description="F-box/LRR-repeat protein 15/At3g58940/PEG3-like LRR" evidence="1">
    <location>
        <begin position="106"/>
        <end position="258"/>
    </location>
</feature>
<reference evidence="2 3" key="1">
    <citation type="journal article" date="2019" name="Sci. Rep.">
        <title>A high-quality genome of Eragrostis curvula grass provides insights into Poaceae evolution and supports new strategies to enhance forage quality.</title>
        <authorList>
            <person name="Carballo J."/>
            <person name="Santos B.A.C.M."/>
            <person name="Zappacosta D."/>
            <person name="Garbus I."/>
            <person name="Selva J.P."/>
            <person name="Gallo C.A."/>
            <person name="Diaz A."/>
            <person name="Albertini E."/>
            <person name="Caccamo M."/>
            <person name="Echenique V."/>
        </authorList>
    </citation>
    <scope>NUCLEOTIDE SEQUENCE [LARGE SCALE GENOMIC DNA]</scope>
    <source>
        <strain evidence="3">cv. Victoria</strain>
        <tissue evidence="2">Leaf</tissue>
    </source>
</reference>
<dbReference type="Proteomes" id="UP000324897">
    <property type="component" value="Unassembled WGS sequence"/>
</dbReference>
<evidence type="ECO:0000313" key="2">
    <source>
        <dbReference type="EMBL" id="TVT97166.1"/>
    </source>
</evidence>
<gene>
    <name evidence="2" type="ORF">EJB05_57602</name>
</gene>
<dbReference type="SUPFAM" id="SSF81383">
    <property type="entry name" value="F-box domain"/>
    <property type="match status" value="1"/>
</dbReference>
<dbReference type="PANTHER" id="PTHR34709">
    <property type="entry name" value="OS10G0396666 PROTEIN"/>
    <property type="match status" value="1"/>
</dbReference>
<dbReference type="Pfam" id="PF24758">
    <property type="entry name" value="LRR_At5g56370"/>
    <property type="match status" value="1"/>
</dbReference>
<dbReference type="PANTHER" id="PTHR34709:SF68">
    <property type="entry name" value="OS07G0550432 PROTEIN"/>
    <property type="match status" value="1"/>
</dbReference>
<dbReference type="InterPro" id="IPR055312">
    <property type="entry name" value="FBL15-like"/>
</dbReference>
<dbReference type="InterPro" id="IPR032675">
    <property type="entry name" value="LRR_dom_sf"/>
</dbReference>
<dbReference type="Gene3D" id="3.80.10.10">
    <property type="entry name" value="Ribonuclease Inhibitor"/>
    <property type="match status" value="1"/>
</dbReference>
<dbReference type="EMBL" id="RWGY01001059">
    <property type="protein sequence ID" value="TVT97166.1"/>
    <property type="molecule type" value="Genomic_DNA"/>
</dbReference>
<evidence type="ECO:0000259" key="1">
    <source>
        <dbReference type="Pfam" id="PF24758"/>
    </source>
</evidence>
<dbReference type="OrthoDB" id="678620at2759"/>
<comment type="caution">
    <text evidence="2">The sequence shown here is derived from an EMBL/GenBank/DDBJ whole genome shotgun (WGS) entry which is preliminary data.</text>
</comment>
<accession>A0A5J9SEH7</accession>
<evidence type="ECO:0000313" key="3">
    <source>
        <dbReference type="Proteomes" id="UP000324897"/>
    </source>
</evidence>
<proteinExistence type="predicted"/>